<keyword evidence="6" id="KW-1185">Reference proteome</keyword>
<organism evidence="5 6">
    <name type="scientific">Myriangium duriaei CBS 260.36</name>
    <dbReference type="NCBI Taxonomy" id="1168546"/>
    <lineage>
        <taxon>Eukaryota</taxon>
        <taxon>Fungi</taxon>
        <taxon>Dikarya</taxon>
        <taxon>Ascomycota</taxon>
        <taxon>Pezizomycotina</taxon>
        <taxon>Dothideomycetes</taxon>
        <taxon>Dothideomycetidae</taxon>
        <taxon>Myriangiales</taxon>
        <taxon>Myriangiaceae</taxon>
        <taxon>Myriangium</taxon>
    </lineage>
</organism>
<proteinExistence type="inferred from homology"/>
<dbReference type="GO" id="GO:0046872">
    <property type="term" value="F:metal ion binding"/>
    <property type="evidence" value="ECO:0007669"/>
    <property type="project" value="UniProtKB-KW"/>
</dbReference>
<comment type="caution">
    <text evidence="5">The sequence shown here is derived from an EMBL/GenBank/DDBJ whole genome shotgun (WGS) entry which is preliminary data.</text>
</comment>
<protein>
    <recommendedName>
        <fullName evidence="4">CENP-V/GFA domain-containing protein</fullName>
    </recommendedName>
</protein>
<reference evidence="5" key="1">
    <citation type="journal article" date="2020" name="Stud. Mycol.">
        <title>101 Dothideomycetes genomes: a test case for predicting lifestyles and emergence of pathogens.</title>
        <authorList>
            <person name="Haridas S."/>
            <person name="Albert R."/>
            <person name="Binder M."/>
            <person name="Bloem J."/>
            <person name="Labutti K."/>
            <person name="Salamov A."/>
            <person name="Andreopoulos B."/>
            <person name="Baker S."/>
            <person name="Barry K."/>
            <person name="Bills G."/>
            <person name="Bluhm B."/>
            <person name="Cannon C."/>
            <person name="Castanera R."/>
            <person name="Culley D."/>
            <person name="Daum C."/>
            <person name="Ezra D."/>
            <person name="Gonzalez J."/>
            <person name="Henrissat B."/>
            <person name="Kuo A."/>
            <person name="Liang C."/>
            <person name="Lipzen A."/>
            <person name="Lutzoni F."/>
            <person name="Magnuson J."/>
            <person name="Mondo S."/>
            <person name="Nolan M."/>
            <person name="Ohm R."/>
            <person name="Pangilinan J."/>
            <person name="Park H.-J."/>
            <person name="Ramirez L."/>
            <person name="Alfaro M."/>
            <person name="Sun H."/>
            <person name="Tritt A."/>
            <person name="Yoshinaga Y."/>
            <person name="Zwiers L.-H."/>
            <person name="Turgeon B."/>
            <person name="Goodwin S."/>
            <person name="Spatafora J."/>
            <person name="Crous P."/>
            <person name="Grigoriev I."/>
        </authorList>
    </citation>
    <scope>NUCLEOTIDE SEQUENCE</scope>
    <source>
        <strain evidence="5">CBS 260.36</strain>
    </source>
</reference>
<accession>A0A9P4MLR1</accession>
<dbReference type="OrthoDB" id="2993351at2759"/>
<dbReference type="Proteomes" id="UP000799439">
    <property type="component" value="Unassembled WGS sequence"/>
</dbReference>
<evidence type="ECO:0000259" key="4">
    <source>
        <dbReference type="PROSITE" id="PS51891"/>
    </source>
</evidence>
<name>A0A9P4MLR1_9PEZI</name>
<gene>
    <name evidence="5" type="ORF">K461DRAFT_21878</name>
</gene>
<evidence type="ECO:0000313" key="5">
    <source>
        <dbReference type="EMBL" id="KAF2157632.1"/>
    </source>
</evidence>
<evidence type="ECO:0000256" key="1">
    <source>
        <dbReference type="ARBA" id="ARBA00005495"/>
    </source>
</evidence>
<evidence type="ECO:0000313" key="6">
    <source>
        <dbReference type="Proteomes" id="UP000799439"/>
    </source>
</evidence>
<dbReference type="SUPFAM" id="SSF51316">
    <property type="entry name" value="Mss4-like"/>
    <property type="match status" value="1"/>
</dbReference>
<dbReference type="InterPro" id="IPR006913">
    <property type="entry name" value="CENP-V/GFA"/>
</dbReference>
<keyword evidence="3" id="KW-0862">Zinc</keyword>
<keyword evidence="2" id="KW-0479">Metal-binding</keyword>
<dbReference type="AlphaFoldDB" id="A0A9P4MLR1"/>
<comment type="similarity">
    <text evidence="1">Belongs to the Gfa family.</text>
</comment>
<dbReference type="GO" id="GO:0016846">
    <property type="term" value="F:carbon-sulfur lyase activity"/>
    <property type="evidence" value="ECO:0007669"/>
    <property type="project" value="InterPro"/>
</dbReference>
<dbReference type="InterPro" id="IPR011057">
    <property type="entry name" value="Mss4-like_sf"/>
</dbReference>
<dbReference type="PROSITE" id="PS51891">
    <property type="entry name" value="CENP_V_GFA"/>
    <property type="match status" value="1"/>
</dbReference>
<sequence>MADKLGPSSNSYLDKHASEKQKFTGSCTCGKVTYTLRLSLSPDPVFSKCNCTVCLKRGWNTLRCYSADFELVTPCTTSQLLESKHGQYVGNYIQPTSPHMNHYFCDVCGSPFMICGWFVESGDREEIFAVDPKTLDQPQGELDLSKFVGVYVNGLTGEFEDRRGDRPQPGGIM</sequence>
<evidence type="ECO:0000256" key="3">
    <source>
        <dbReference type="ARBA" id="ARBA00022833"/>
    </source>
</evidence>
<dbReference type="Pfam" id="PF04828">
    <property type="entry name" value="GFA"/>
    <property type="match status" value="1"/>
</dbReference>
<dbReference type="EMBL" id="ML996081">
    <property type="protein sequence ID" value="KAF2157632.1"/>
    <property type="molecule type" value="Genomic_DNA"/>
</dbReference>
<evidence type="ECO:0000256" key="2">
    <source>
        <dbReference type="ARBA" id="ARBA00022723"/>
    </source>
</evidence>
<feature type="domain" description="CENP-V/GFA" evidence="4">
    <location>
        <begin position="23"/>
        <end position="148"/>
    </location>
</feature>
<dbReference type="Gene3D" id="2.170.150.70">
    <property type="match status" value="1"/>
</dbReference>